<gene>
    <name evidence="4" type="primary">trbG</name>
    <name evidence="4" type="ORF">COB13_05245</name>
</gene>
<organism evidence="4">
    <name type="scientific">OCS116 cluster bacterium</name>
    <dbReference type="NCBI Taxonomy" id="2030921"/>
    <lineage>
        <taxon>Bacteria</taxon>
        <taxon>Pseudomonadati</taxon>
        <taxon>Pseudomonadota</taxon>
        <taxon>Alphaproteobacteria</taxon>
        <taxon>OCS116 cluster</taxon>
    </lineage>
</organism>
<dbReference type="InterPro" id="IPR033645">
    <property type="entry name" value="VirB9/CagX/TrbG_C"/>
</dbReference>
<protein>
    <submittedName>
        <fullName evidence="4">P-type conjugative transfer protein TrbG</fullName>
    </submittedName>
</protein>
<feature type="signal peptide" evidence="3">
    <location>
        <begin position="1"/>
        <end position="21"/>
    </location>
</feature>
<dbReference type="PROSITE" id="PS51257">
    <property type="entry name" value="PROKAR_LIPOPROTEIN"/>
    <property type="match status" value="1"/>
</dbReference>
<dbReference type="Gene3D" id="2.60.40.2500">
    <property type="match status" value="1"/>
</dbReference>
<feature type="chain" id="PRO_5012540075" evidence="3">
    <location>
        <begin position="22"/>
        <end position="333"/>
    </location>
</feature>
<dbReference type="InterPro" id="IPR014142">
    <property type="entry name" value="TrbG_Ti"/>
</dbReference>
<evidence type="ECO:0000313" key="4">
    <source>
        <dbReference type="EMBL" id="PCJ02592.1"/>
    </source>
</evidence>
<evidence type="ECO:0000256" key="3">
    <source>
        <dbReference type="SAM" id="SignalP"/>
    </source>
</evidence>
<proteinExistence type="inferred from homology"/>
<dbReference type="Pfam" id="PF03524">
    <property type="entry name" value="CagX"/>
    <property type="match status" value="1"/>
</dbReference>
<accession>A0A2A4Z6K4</accession>
<dbReference type="AlphaFoldDB" id="A0A2A4Z6K4"/>
<reference key="1">
    <citation type="submission" date="2017-08" db="EMBL/GenBank/DDBJ databases">
        <title>A dynamic microbial community with high functional redundancy inhabits the cold, oxic subseafloor aquifer.</title>
        <authorList>
            <person name="Tully B.J."/>
            <person name="Wheat C.G."/>
            <person name="Glazer B.T."/>
            <person name="Huber J.A."/>
        </authorList>
    </citation>
    <scope>NUCLEOTIDE SEQUENCE [LARGE SCALE GENOMIC DNA]</scope>
</reference>
<dbReference type="CDD" id="cd06911">
    <property type="entry name" value="VirB9_CagX_TrbG"/>
    <property type="match status" value="1"/>
</dbReference>
<dbReference type="NCBIfam" id="TIGR02775">
    <property type="entry name" value="TrbG_Ti"/>
    <property type="match status" value="1"/>
</dbReference>
<dbReference type="EMBL" id="NVUS01000004">
    <property type="protein sequence ID" value="PCJ02592.1"/>
    <property type="molecule type" value="Genomic_DNA"/>
</dbReference>
<name>A0A2A4Z6K4_9PROT</name>
<comment type="similarity">
    <text evidence="1">Belongs to the TrbG/VirB9 family.</text>
</comment>
<sequence length="333" mass="37078">MNIAIKLLLSTALAVSLSACATKNKPPLISYDTDDFEPALVEQAPLLPFEVVSIPEPLPLPGQLKFIDIRDDIKIYLSDSLEPTDRVENANKAARLEPVKEGYINAIQVYPFSKGALYQLYAAPEQVTDIALQEGEKLLSVSAGDTVRWVLGDTMSGSGVESQVHILVKPTATDLNTNLVITTDKRAYHLEMQSFETTYMASISWRYPHGELTSLRRVAAKAEQADNKVVDYGIDLNRIKFRYEITGDYAPWKPTQVFDDGRKVYIEFPSGIIQGEAPPLFVVGSEGENQLVNYRMKGRFYIVDQLFAAAELRLGQYPQLVVRISRTDGEAAK</sequence>
<dbReference type="InterPro" id="IPR038161">
    <property type="entry name" value="VirB9/CagX/TrbG_C_sf"/>
</dbReference>
<evidence type="ECO:0000256" key="2">
    <source>
        <dbReference type="ARBA" id="ARBA00022729"/>
    </source>
</evidence>
<comment type="caution">
    <text evidence="4">The sequence shown here is derived from an EMBL/GenBank/DDBJ whole genome shotgun (WGS) entry which is preliminary data.</text>
</comment>
<reference evidence="4" key="2">
    <citation type="journal article" date="2018" name="ISME J.">
        <title>A dynamic microbial community with high functional redundancy inhabits the cold, oxic subseafloor aquifer.</title>
        <authorList>
            <person name="Tully B.J."/>
            <person name="Wheat C.G."/>
            <person name="Glazer B.T."/>
            <person name="Huber J.A."/>
        </authorList>
    </citation>
    <scope>NUCLEOTIDE SEQUENCE</scope>
    <source>
        <strain evidence="4">NORP83</strain>
    </source>
</reference>
<dbReference type="InterPro" id="IPR010258">
    <property type="entry name" value="Conjugal_tfr_TrbG/VirB9/CagX"/>
</dbReference>
<keyword evidence="2 3" id="KW-0732">Signal</keyword>
<evidence type="ECO:0000256" key="1">
    <source>
        <dbReference type="ARBA" id="ARBA00006135"/>
    </source>
</evidence>